<accession>A0A0N4UJD5</accession>
<proteinExistence type="predicted"/>
<keyword evidence="3" id="KW-1185">Reference proteome</keyword>
<sequence>MLQNHLDDFILHVRKGDSNQLDVIEEEEEESETTTTLTFGDNSKLTVQRVDDLKRLSTLTNDTLSSSVVEDG</sequence>
<dbReference type="WBParaSite" id="DME_0000776501-mRNA-1">
    <property type="protein sequence ID" value="DME_0000776501-mRNA-1"/>
    <property type="gene ID" value="DME_0000776501"/>
</dbReference>
<evidence type="ECO:0000313" key="2">
    <source>
        <dbReference type="Proteomes" id="UP000038040"/>
    </source>
</evidence>
<dbReference type="Proteomes" id="UP000038040">
    <property type="component" value="Unplaced"/>
</dbReference>
<dbReference type="Proteomes" id="UP000274756">
    <property type="component" value="Unassembled WGS sequence"/>
</dbReference>
<organism evidence="2 4">
    <name type="scientific">Dracunculus medinensis</name>
    <name type="common">Guinea worm</name>
    <dbReference type="NCBI Taxonomy" id="318479"/>
    <lineage>
        <taxon>Eukaryota</taxon>
        <taxon>Metazoa</taxon>
        <taxon>Ecdysozoa</taxon>
        <taxon>Nematoda</taxon>
        <taxon>Chromadorea</taxon>
        <taxon>Rhabditida</taxon>
        <taxon>Spirurina</taxon>
        <taxon>Dracunculoidea</taxon>
        <taxon>Dracunculidae</taxon>
        <taxon>Dracunculus</taxon>
    </lineage>
</organism>
<gene>
    <name evidence="1" type="ORF">DME_LOCUS1962</name>
</gene>
<dbReference type="EMBL" id="UYYG01000039">
    <property type="protein sequence ID" value="VDN51989.1"/>
    <property type="molecule type" value="Genomic_DNA"/>
</dbReference>
<dbReference type="AlphaFoldDB" id="A0A0N4UJD5"/>
<reference evidence="1 3" key="2">
    <citation type="submission" date="2018-11" db="EMBL/GenBank/DDBJ databases">
        <authorList>
            <consortium name="Pathogen Informatics"/>
        </authorList>
    </citation>
    <scope>NUCLEOTIDE SEQUENCE [LARGE SCALE GENOMIC DNA]</scope>
</reference>
<evidence type="ECO:0000313" key="4">
    <source>
        <dbReference type="WBParaSite" id="DME_0000776501-mRNA-1"/>
    </source>
</evidence>
<evidence type="ECO:0000313" key="1">
    <source>
        <dbReference type="EMBL" id="VDN51989.1"/>
    </source>
</evidence>
<evidence type="ECO:0000313" key="3">
    <source>
        <dbReference type="Proteomes" id="UP000274756"/>
    </source>
</evidence>
<name>A0A0N4UJD5_DRAME</name>
<reference evidence="4" key="1">
    <citation type="submission" date="2017-02" db="UniProtKB">
        <authorList>
            <consortium name="WormBaseParasite"/>
        </authorList>
    </citation>
    <scope>IDENTIFICATION</scope>
</reference>
<protein>
    <submittedName>
        <fullName evidence="1 4">Uncharacterized protein</fullName>
    </submittedName>
</protein>